<keyword evidence="2" id="KW-1185">Reference proteome</keyword>
<dbReference type="SUPFAM" id="SSF141371">
    <property type="entry name" value="PilZ domain-like"/>
    <property type="match status" value="1"/>
</dbReference>
<proteinExistence type="predicted"/>
<dbReference type="Proteomes" id="UP000048926">
    <property type="component" value="Unassembled WGS sequence"/>
</dbReference>
<dbReference type="Gene3D" id="2.40.10.220">
    <property type="entry name" value="predicted glycosyltransferase like domains"/>
    <property type="match status" value="1"/>
</dbReference>
<dbReference type="AlphaFoldDB" id="A0A0M6XX68"/>
<reference evidence="2" key="1">
    <citation type="submission" date="2015-07" db="EMBL/GenBank/DDBJ databases">
        <authorList>
            <person name="Rodrigo-Torres Lidia"/>
            <person name="Arahal R.David."/>
        </authorList>
    </citation>
    <scope>NUCLEOTIDE SEQUENCE [LARGE SCALE GENOMIC DNA]</scope>
    <source>
        <strain evidence="2">CECT 4801</strain>
    </source>
</reference>
<name>A0A0M6XX68_9HYPH</name>
<dbReference type="KEGG" id="lagg:B0E33_25785"/>
<protein>
    <submittedName>
        <fullName evidence="1">Uncharacterized protein</fullName>
    </submittedName>
</protein>
<dbReference type="OrthoDB" id="7210926at2"/>
<organism evidence="1 2">
    <name type="scientific">Roseibium aggregatum</name>
    <dbReference type="NCBI Taxonomy" id="187304"/>
    <lineage>
        <taxon>Bacteria</taxon>
        <taxon>Pseudomonadati</taxon>
        <taxon>Pseudomonadota</taxon>
        <taxon>Alphaproteobacteria</taxon>
        <taxon>Hyphomicrobiales</taxon>
        <taxon>Stappiaceae</taxon>
        <taxon>Roseibium</taxon>
    </lineage>
</organism>
<dbReference type="EMBL" id="CXST01000001">
    <property type="protein sequence ID" value="CTQ42444.1"/>
    <property type="molecule type" value="Genomic_DNA"/>
</dbReference>
<evidence type="ECO:0000313" key="2">
    <source>
        <dbReference type="Proteomes" id="UP000048926"/>
    </source>
</evidence>
<sequence>MFSFLSSKRDSIAAAIQRRLHPRQRTRLRPAKLASLDNEFICDCTIRDISDGGVRLVLNEVTDLPEEFYVFDAVPKTVAEVQLRWRDGLAAGVVYLVPPASIRHFKNTGVRKLAQRLYALDG</sequence>
<gene>
    <name evidence="1" type="ORF">LAL4801_00872</name>
</gene>
<accession>A0A0M6XX68</accession>
<dbReference type="RefSeq" id="WP_022998492.1">
    <property type="nucleotide sequence ID" value="NZ_CP045622.1"/>
</dbReference>
<dbReference type="STRING" id="187304.B0E33_25785"/>
<evidence type="ECO:0000313" key="1">
    <source>
        <dbReference type="EMBL" id="CTQ42444.1"/>
    </source>
</evidence>